<gene>
    <name evidence="1" type="ORF">B0T26DRAFT_754203</name>
</gene>
<dbReference type="InterPro" id="IPR036922">
    <property type="entry name" value="Rieske_2Fe-2S_sf"/>
</dbReference>
<accession>A0AA40AE66</accession>
<dbReference type="AlphaFoldDB" id="A0AA40AE66"/>
<reference evidence="1" key="1">
    <citation type="submission" date="2023-06" db="EMBL/GenBank/DDBJ databases">
        <title>Genome-scale phylogeny and comparative genomics of the fungal order Sordariales.</title>
        <authorList>
            <consortium name="Lawrence Berkeley National Laboratory"/>
            <person name="Hensen N."/>
            <person name="Bonometti L."/>
            <person name="Westerberg I."/>
            <person name="Brannstrom I.O."/>
            <person name="Guillou S."/>
            <person name="Cros-Aarteil S."/>
            <person name="Calhoun S."/>
            <person name="Haridas S."/>
            <person name="Kuo A."/>
            <person name="Mondo S."/>
            <person name="Pangilinan J."/>
            <person name="Riley R."/>
            <person name="LaButti K."/>
            <person name="Andreopoulos B."/>
            <person name="Lipzen A."/>
            <person name="Chen C."/>
            <person name="Yanf M."/>
            <person name="Daum C."/>
            <person name="Ng V."/>
            <person name="Clum A."/>
            <person name="Steindorff A."/>
            <person name="Ohm R."/>
            <person name="Martin F."/>
            <person name="Silar P."/>
            <person name="Natvig D."/>
            <person name="Lalanne C."/>
            <person name="Gautier V."/>
            <person name="Ament-velasquez S.L."/>
            <person name="Kruys A."/>
            <person name="Hutchinson M.I."/>
            <person name="Powell A.J."/>
            <person name="Barry K."/>
            <person name="Miller A.N."/>
            <person name="Grigoriev I.V."/>
            <person name="Debuchy R."/>
            <person name="Gladieux P."/>
            <person name="Thoren M.H."/>
            <person name="Johannesson H."/>
        </authorList>
    </citation>
    <scope>NUCLEOTIDE SEQUENCE</scope>
    <source>
        <strain evidence="1">SMH2392-1A</strain>
    </source>
</reference>
<evidence type="ECO:0000313" key="2">
    <source>
        <dbReference type="Proteomes" id="UP001172101"/>
    </source>
</evidence>
<dbReference type="Gene3D" id="2.102.10.10">
    <property type="entry name" value="Rieske [2Fe-2S] iron-sulphur domain"/>
    <property type="match status" value="1"/>
</dbReference>
<dbReference type="EMBL" id="JAUIRO010000005">
    <property type="protein sequence ID" value="KAK0714180.1"/>
    <property type="molecule type" value="Genomic_DNA"/>
</dbReference>
<evidence type="ECO:0000313" key="1">
    <source>
        <dbReference type="EMBL" id="KAK0714180.1"/>
    </source>
</evidence>
<dbReference type="GeneID" id="85329070"/>
<sequence length="296" mass="32929">MAHSHNARAQTDDLIQQSIQFHDQSYSDPDLYRSAAHYAHLERDRPSTQSVTRSTTASLISCRRRSRTRRASKLGIGTQFDKNLIVKGWNGAVDQRGGLVADNQATSHPTKYLAGVLNWLEKQPNFQCFARTRVMAVEEKGIELLGMGHNTVQGSTESGHRIRAEQAVEATYVPLQKLSVITELEFFRSSYVAMRVPRGGVEGCLLYDNADVYKYVRLTACDERDDYRCSGQIFEPVDFMACIGKNQGCGRIYIKSFNCPVHGSRFSKEGVCVIGPAKTNLVPQDGAGKTEQEVAS</sequence>
<name>A0AA40AE66_9PEZI</name>
<dbReference type="RefSeq" id="XP_060295502.1">
    <property type="nucleotide sequence ID" value="XM_060445800.1"/>
</dbReference>
<dbReference type="GO" id="GO:0051537">
    <property type="term" value="F:2 iron, 2 sulfur cluster binding"/>
    <property type="evidence" value="ECO:0007669"/>
    <property type="project" value="InterPro"/>
</dbReference>
<comment type="caution">
    <text evidence="1">The sequence shown here is derived from an EMBL/GenBank/DDBJ whole genome shotgun (WGS) entry which is preliminary data.</text>
</comment>
<protein>
    <submittedName>
        <fullName evidence="1">Uncharacterized protein</fullName>
    </submittedName>
</protein>
<organism evidence="1 2">
    <name type="scientific">Lasiosphaeria miniovina</name>
    <dbReference type="NCBI Taxonomy" id="1954250"/>
    <lineage>
        <taxon>Eukaryota</taxon>
        <taxon>Fungi</taxon>
        <taxon>Dikarya</taxon>
        <taxon>Ascomycota</taxon>
        <taxon>Pezizomycotina</taxon>
        <taxon>Sordariomycetes</taxon>
        <taxon>Sordariomycetidae</taxon>
        <taxon>Sordariales</taxon>
        <taxon>Lasiosphaeriaceae</taxon>
        <taxon>Lasiosphaeria</taxon>
    </lineage>
</organism>
<proteinExistence type="predicted"/>
<dbReference type="Proteomes" id="UP001172101">
    <property type="component" value="Unassembled WGS sequence"/>
</dbReference>
<keyword evidence="2" id="KW-1185">Reference proteome</keyword>
<dbReference type="SUPFAM" id="SSF50022">
    <property type="entry name" value="ISP domain"/>
    <property type="match status" value="1"/>
</dbReference>